<dbReference type="OrthoDB" id="7868694at2"/>
<accession>S0FZW4</accession>
<dbReference type="RefSeq" id="WP_006967222.1">
    <property type="nucleotide sequence ID" value="NZ_APJX01000007.1"/>
</dbReference>
<evidence type="ECO:0000256" key="1">
    <source>
        <dbReference type="SAM" id="Phobius"/>
    </source>
</evidence>
<proteinExistence type="predicted"/>
<dbReference type="Proteomes" id="UP000014216">
    <property type="component" value="Unassembled WGS sequence"/>
</dbReference>
<protein>
    <submittedName>
        <fullName evidence="2">Uncharacterized protein</fullName>
    </submittedName>
</protein>
<keyword evidence="1" id="KW-0472">Membrane</keyword>
<sequence length="97" mass="10942">MKEKIYKKEIRITIIFTVLLLLTGHSASIFVLFPGLQQGTLWGFPIQYIIPILLGWFGIAAVCLAMTLVCNKFDDEMAEYVKTLAPETDTSTENTQK</sequence>
<dbReference type="EMBL" id="APJX01000007">
    <property type="protein sequence ID" value="EMS78714.1"/>
    <property type="molecule type" value="Genomic_DNA"/>
</dbReference>
<reference evidence="2 3" key="1">
    <citation type="journal article" date="2013" name="Genome Announc.">
        <title>Draft Genome Sequence of Desulfotignum phosphitoxidans DSM 13687 Strain FiPS-3.</title>
        <authorList>
            <person name="Poehlein A."/>
            <person name="Daniel R."/>
            <person name="Simeonova D.D."/>
        </authorList>
    </citation>
    <scope>NUCLEOTIDE SEQUENCE [LARGE SCALE GENOMIC DNA]</scope>
    <source>
        <strain evidence="2 3">DSM 13687</strain>
    </source>
</reference>
<keyword evidence="1" id="KW-0812">Transmembrane</keyword>
<evidence type="ECO:0000313" key="3">
    <source>
        <dbReference type="Proteomes" id="UP000014216"/>
    </source>
</evidence>
<feature type="transmembrane region" description="Helical" evidence="1">
    <location>
        <begin position="12"/>
        <end position="36"/>
    </location>
</feature>
<gene>
    <name evidence="2" type="ORF">Dpo_7c01900</name>
</gene>
<comment type="caution">
    <text evidence="2">The sequence shown here is derived from an EMBL/GenBank/DDBJ whole genome shotgun (WGS) entry which is preliminary data.</text>
</comment>
<keyword evidence="1" id="KW-1133">Transmembrane helix</keyword>
<evidence type="ECO:0000313" key="2">
    <source>
        <dbReference type="EMBL" id="EMS78714.1"/>
    </source>
</evidence>
<feature type="transmembrane region" description="Helical" evidence="1">
    <location>
        <begin position="48"/>
        <end position="70"/>
    </location>
</feature>
<organism evidence="2 3">
    <name type="scientific">Desulfotignum phosphitoxidans DSM 13687</name>
    <dbReference type="NCBI Taxonomy" id="1286635"/>
    <lineage>
        <taxon>Bacteria</taxon>
        <taxon>Pseudomonadati</taxon>
        <taxon>Thermodesulfobacteriota</taxon>
        <taxon>Desulfobacteria</taxon>
        <taxon>Desulfobacterales</taxon>
        <taxon>Desulfobacteraceae</taxon>
        <taxon>Desulfotignum</taxon>
    </lineage>
</organism>
<name>S0FZW4_9BACT</name>
<keyword evidence="3" id="KW-1185">Reference proteome</keyword>
<dbReference type="AlphaFoldDB" id="S0FZW4"/>